<gene>
    <name evidence="1" type="ORF">DFL_009255</name>
</gene>
<dbReference type="GeneID" id="93591566"/>
<name>A0A436ZR50_ARTFL</name>
<dbReference type="VEuPathDB" id="FungiDB:DFL_009255"/>
<evidence type="ECO:0000313" key="2">
    <source>
        <dbReference type="Proteomes" id="UP000283090"/>
    </source>
</evidence>
<evidence type="ECO:0000313" key="1">
    <source>
        <dbReference type="EMBL" id="RVD81389.1"/>
    </source>
</evidence>
<sequence>MPGGSPDILLISTEADVTRTRRGIDGGLTRPAGRALNRREVGKVTYWILPDANSALAGHWIWKKLTLITVRAKNWRPDRAIAFLLFLGDISSALSRHRRGHANSAVQPKASKGALAQYLLTTTSNGPFGGCIPFQIVDQAPDTPPPQQENKPPPPKHVYVIDKPVTKCDYAPPPNINWGNSAYYKRDVNATGEFSGAELEKRWAESDEEKEDVPVLADDSDIEQALASIRKDEKSAKKTGKLPILCESLG</sequence>
<accession>A0A436ZR50</accession>
<organism evidence="1 2">
    <name type="scientific">Arthrobotrys flagrans</name>
    <name type="common">Nematode-trapping fungus</name>
    <name type="synonym">Trichothecium flagrans</name>
    <dbReference type="NCBI Taxonomy" id="97331"/>
    <lineage>
        <taxon>Eukaryota</taxon>
        <taxon>Fungi</taxon>
        <taxon>Dikarya</taxon>
        <taxon>Ascomycota</taxon>
        <taxon>Pezizomycotina</taxon>
        <taxon>Orbiliomycetes</taxon>
        <taxon>Orbiliales</taxon>
        <taxon>Orbiliaceae</taxon>
        <taxon>Arthrobotrys</taxon>
    </lineage>
</organism>
<dbReference type="EMBL" id="SAEB01000012">
    <property type="protein sequence ID" value="RVD81389.1"/>
    <property type="molecule type" value="Genomic_DNA"/>
</dbReference>
<comment type="caution">
    <text evidence="1">The sequence shown here is derived from an EMBL/GenBank/DDBJ whole genome shotgun (WGS) entry which is preliminary data.</text>
</comment>
<dbReference type="Proteomes" id="UP000283090">
    <property type="component" value="Unassembled WGS sequence"/>
</dbReference>
<proteinExistence type="predicted"/>
<reference evidence="1 2" key="1">
    <citation type="submission" date="2019-01" db="EMBL/GenBank/DDBJ databases">
        <title>Intercellular communication is required for trap formation in the nematode-trapping fungus Duddingtonia flagrans.</title>
        <authorList>
            <person name="Youssar L."/>
            <person name="Wernet V."/>
            <person name="Hensel N."/>
            <person name="Hildebrandt H.-G."/>
            <person name="Fischer R."/>
        </authorList>
    </citation>
    <scope>NUCLEOTIDE SEQUENCE [LARGE SCALE GENOMIC DNA]</scope>
    <source>
        <strain evidence="1 2">CBS H-5679</strain>
    </source>
</reference>
<protein>
    <submittedName>
        <fullName evidence="1">Uncharacterized protein</fullName>
    </submittedName>
</protein>
<dbReference type="RefSeq" id="XP_067486933.1">
    <property type="nucleotide sequence ID" value="XM_067639112.1"/>
</dbReference>
<dbReference type="AlphaFoldDB" id="A0A436ZR50"/>
<keyword evidence="2" id="KW-1185">Reference proteome</keyword>